<comment type="catalytic activity">
    <reaction evidence="10">
        <text>ATP + H2O = ADP + phosphate + H(+)</text>
        <dbReference type="Rhea" id="RHEA:13065"/>
        <dbReference type="ChEBI" id="CHEBI:15377"/>
        <dbReference type="ChEBI" id="CHEBI:15378"/>
        <dbReference type="ChEBI" id="CHEBI:30616"/>
        <dbReference type="ChEBI" id="CHEBI:43474"/>
        <dbReference type="ChEBI" id="CHEBI:456216"/>
        <dbReference type="EC" id="5.6.2.4"/>
    </reaction>
</comment>
<dbReference type="FunFam" id="1.10.10.160:FF:000001">
    <property type="entry name" value="ATP-dependent DNA helicase"/>
    <property type="match status" value="1"/>
</dbReference>
<dbReference type="CDD" id="cd18807">
    <property type="entry name" value="SF1_C_UvrD"/>
    <property type="match status" value="1"/>
</dbReference>
<evidence type="ECO:0000256" key="9">
    <source>
        <dbReference type="ARBA" id="ARBA00034808"/>
    </source>
</evidence>
<dbReference type="GO" id="GO:0005829">
    <property type="term" value="C:cytosol"/>
    <property type="evidence" value="ECO:0007669"/>
    <property type="project" value="TreeGrafter"/>
</dbReference>
<evidence type="ECO:0000313" key="16">
    <source>
        <dbReference type="Proteomes" id="UP000000333"/>
    </source>
</evidence>
<dbReference type="GO" id="GO:0009314">
    <property type="term" value="P:response to radiation"/>
    <property type="evidence" value="ECO:0007669"/>
    <property type="project" value="UniProtKB-ARBA"/>
</dbReference>
<dbReference type="SUPFAM" id="SSF52540">
    <property type="entry name" value="P-loop containing nucleoside triphosphate hydrolases"/>
    <property type="match status" value="1"/>
</dbReference>
<keyword evidence="5 11" id="KW-0067">ATP-binding</keyword>
<dbReference type="EC" id="5.6.2.4" evidence="9"/>
<feature type="binding site" evidence="11">
    <location>
        <begin position="60"/>
        <end position="67"/>
    </location>
    <ligand>
        <name>ATP</name>
        <dbReference type="ChEBI" id="CHEBI:30616"/>
    </ligand>
</feature>
<evidence type="ECO:0000256" key="4">
    <source>
        <dbReference type="ARBA" id="ARBA00022806"/>
    </source>
</evidence>
<dbReference type="GO" id="GO:0033202">
    <property type="term" value="C:DNA helicase complex"/>
    <property type="evidence" value="ECO:0007669"/>
    <property type="project" value="TreeGrafter"/>
</dbReference>
<evidence type="ECO:0000256" key="10">
    <source>
        <dbReference type="ARBA" id="ARBA00048988"/>
    </source>
</evidence>
<evidence type="ECO:0000256" key="8">
    <source>
        <dbReference type="ARBA" id="ARBA00034617"/>
    </source>
</evidence>
<evidence type="ECO:0000259" key="13">
    <source>
        <dbReference type="PROSITE" id="PS51198"/>
    </source>
</evidence>
<dbReference type="PROSITE" id="PS51217">
    <property type="entry name" value="UVRD_HELICASE_CTER"/>
    <property type="match status" value="1"/>
</dbReference>
<dbReference type="KEGG" id="ols:Olsu_1470"/>
<feature type="compositionally biased region" description="Polar residues" evidence="12">
    <location>
        <begin position="1"/>
        <end position="14"/>
    </location>
</feature>
<dbReference type="Gene3D" id="1.10.486.10">
    <property type="entry name" value="PCRA, domain 4"/>
    <property type="match status" value="2"/>
</dbReference>
<dbReference type="GO" id="GO:0016887">
    <property type="term" value="F:ATP hydrolysis activity"/>
    <property type="evidence" value="ECO:0007669"/>
    <property type="project" value="RHEA"/>
</dbReference>
<dbReference type="GO" id="GO:0005524">
    <property type="term" value="F:ATP binding"/>
    <property type="evidence" value="ECO:0007669"/>
    <property type="project" value="UniProtKB-UniRule"/>
</dbReference>
<evidence type="ECO:0000259" key="14">
    <source>
        <dbReference type="PROSITE" id="PS51217"/>
    </source>
</evidence>
<evidence type="ECO:0000256" key="11">
    <source>
        <dbReference type="PROSITE-ProRule" id="PRU00560"/>
    </source>
</evidence>
<evidence type="ECO:0000256" key="2">
    <source>
        <dbReference type="ARBA" id="ARBA00022741"/>
    </source>
</evidence>
<gene>
    <name evidence="15" type="ordered locus">Olsu_1470</name>
</gene>
<keyword evidence="3 11" id="KW-0378">Hydrolase</keyword>
<dbReference type="Proteomes" id="UP000000333">
    <property type="component" value="Chromosome"/>
</dbReference>
<dbReference type="eggNOG" id="COG0210">
    <property type="taxonomic scope" value="Bacteria"/>
</dbReference>
<comment type="similarity">
    <text evidence="1">Belongs to the helicase family. UvrD subfamily.</text>
</comment>
<feature type="domain" description="UvrD-like helicase C-terminal" evidence="14">
    <location>
        <begin position="319"/>
        <end position="651"/>
    </location>
</feature>
<dbReference type="GO" id="GO:0003677">
    <property type="term" value="F:DNA binding"/>
    <property type="evidence" value="ECO:0007669"/>
    <property type="project" value="UniProtKB-KW"/>
</dbReference>
<dbReference type="STRING" id="633147.Olsu_1470"/>
<evidence type="ECO:0000256" key="6">
    <source>
        <dbReference type="ARBA" id="ARBA00023125"/>
    </source>
</evidence>
<dbReference type="GO" id="GO:0043138">
    <property type="term" value="F:3'-5' DNA helicase activity"/>
    <property type="evidence" value="ECO:0007669"/>
    <property type="project" value="UniProtKB-EC"/>
</dbReference>
<keyword evidence="2 11" id="KW-0547">Nucleotide-binding</keyword>
<dbReference type="GO" id="GO:0000725">
    <property type="term" value="P:recombinational repair"/>
    <property type="evidence" value="ECO:0007669"/>
    <property type="project" value="TreeGrafter"/>
</dbReference>
<dbReference type="InterPro" id="IPR013986">
    <property type="entry name" value="DExx_box_DNA_helicase_dom_sf"/>
</dbReference>
<evidence type="ECO:0000256" key="5">
    <source>
        <dbReference type="ARBA" id="ARBA00022840"/>
    </source>
</evidence>
<dbReference type="GeneID" id="78512861"/>
<dbReference type="CDD" id="cd17932">
    <property type="entry name" value="DEXQc_UvrD"/>
    <property type="match status" value="1"/>
</dbReference>
<reference evidence="15 16" key="1">
    <citation type="journal article" date="2010" name="Stand. Genomic Sci.">
        <title>Complete genome sequence of Olsenella uli type strain (VPI D76D-27C).</title>
        <authorList>
            <person name="Goker M."/>
            <person name="Held B."/>
            <person name="Lucas S."/>
            <person name="Nolan M."/>
            <person name="Yasawong M."/>
            <person name="Glavina Del Rio T."/>
            <person name="Tice H."/>
            <person name="Cheng J.F."/>
            <person name="Bruce D."/>
            <person name="Detter J.C."/>
            <person name="Tapia R."/>
            <person name="Han C."/>
            <person name="Goodwin L."/>
            <person name="Pitluck S."/>
            <person name="Liolios K."/>
            <person name="Ivanova N."/>
            <person name="Mavromatis K."/>
            <person name="Mikhailova N."/>
            <person name="Pati A."/>
            <person name="Chen A."/>
            <person name="Palaniappan K."/>
            <person name="Land M."/>
            <person name="Hauser L."/>
            <person name="Chang Y.J."/>
            <person name="Jeffries C.D."/>
            <person name="Rohde M."/>
            <person name="Sikorski J."/>
            <person name="Pukall R."/>
            <person name="Woyke T."/>
            <person name="Bristow J."/>
            <person name="Eisen J.A."/>
            <person name="Markowitz V."/>
            <person name="Hugenholtz P."/>
            <person name="Kyrpides N.C."/>
            <person name="Klenk H.P."/>
            <person name="Lapidus A."/>
        </authorList>
    </citation>
    <scope>NUCLEOTIDE SEQUENCE [LARGE SCALE GENOMIC DNA]</scope>
    <source>
        <strain evidence="16">ATCC 49627 / DSM 7084 / CIP 109912 / JCM 12494 / NCIMB 702895 / VPI D76D-27C</strain>
    </source>
</reference>
<dbReference type="HOGENOM" id="CLU_004585_5_5_11"/>
<evidence type="ECO:0000256" key="7">
    <source>
        <dbReference type="ARBA" id="ARBA00023235"/>
    </source>
</evidence>
<dbReference type="PANTHER" id="PTHR11070:SF2">
    <property type="entry name" value="ATP-DEPENDENT DNA HELICASE SRS2"/>
    <property type="match status" value="1"/>
</dbReference>
<evidence type="ECO:0000313" key="15">
    <source>
        <dbReference type="EMBL" id="ADK68571.1"/>
    </source>
</evidence>
<dbReference type="OrthoDB" id="9806690at2"/>
<dbReference type="InterPro" id="IPR027417">
    <property type="entry name" value="P-loop_NTPase"/>
</dbReference>
<evidence type="ECO:0000256" key="3">
    <source>
        <dbReference type="ARBA" id="ARBA00022801"/>
    </source>
</evidence>
<dbReference type="EMBL" id="CP002106">
    <property type="protein sequence ID" value="ADK68571.1"/>
    <property type="molecule type" value="Genomic_DNA"/>
</dbReference>
<dbReference type="InterPro" id="IPR014016">
    <property type="entry name" value="UvrD-like_ATP-bd"/>
</dbReference>
<dbReference type="InterPro" id="IPR014017">
    <property type="entry name" value="DNA_helicase_UvrD-like_C"/>
</dbReference>
<organism evidence="15 16">
    <name type="scientific">Olsenella uli (strain ATCC 49627 / DSM 7084 / CCUG 31166 / CIP 109912 / JCM 12494 / LMG 11480 / NCIMB 702895 / VPI D76D-27C)</name>
    <name type="common">Lactobacillus uli</name>
    <dbReference type="NCBI Taxonomy" id="633147"/>
    <lineage>
        <taxon>Bacteria</taxon>
        <taxon>Bacillati</taxon>
        <taxon>Actinomycetota</taxon>
        <taxon>Coriobacteriia</taxon>
        <taxon>Coriobacteriales</taxon>
        <taxon>Atopobiaceae</taxon>
        <taxon>Olsenella</taxon>
    </lineage>
</organism>
<feature type="compositionally biased region" description="Low complexity" evidence="12">
    <location>
        <begin position="15"/>
        <end position="28"/>
    </location>
</feature>
<keyword evidence="7" id="KW-0413">Isomerase</keyword>
<dbReference type="AlphaFoldDB" id="E1QWR8"/>
<name>E1QWR8_OLSUV</name>
<dbReference type="InterPro" id="IPR000212">
    <property type="entry name" value="DNA_helicase_UvrD/REP"/>
</dbReference>
<comment type="catalytic activity">
    <reaction evidence="8">
        <text>Couples ATP hydrolysis with the unwinding of duplex DNA by translocating in the 3'-5' direction.</text>
        <dbReference type="EC" id="5.6.2.4"/>
    </reaction>
</comment>
<accession>E1QWR8</accession>
<protein>
    <recommendedName>
        <fullName evidence="9">DNA 3'-5' helicase</fullName>
        <ecNumber evidence="9">5.6.2.4</ecNumber>
    </recommendedName>
</protein>
<feature type="region of interest" description="Disordered" evidence="12">
    <location>
        <begin position="1"/>
        <end position="28"/>
    </location>
</feature>
<dbReference type="PROSITE" id="PS51198">
    <property type="entry name" value="UVRD_HELICASE_ATP_BIND"/>
    <property type="match status" value="1"/>
</dbReference>
<evidence type="ECO:0000256" key="12">
    <source>
        <dbReference type="SAM" id="MobiDB-lite"/>
    </source>
</evidence>
<keyword evidence="4 11" id="KW-0347">Helicase</keyword>
<evidence type="ECO:0000256" key="1">
    <source>
        <dbReference type="ARBA" id="ARBA00009922"/>
    </source>
</evidence>
<feature type="domain" description="UvrD-like helicase ATP-binding" evidence="13">
    <location>
        <begin position="39"/>
        <end position="318"/>
    </location>
</feature>
<proteinExistence type="inferred from homology"/>
<dbReference type="RefSeq" id="WP_013252323.1">
    <property type="nucleotide sequence ID" value="NC_014363.1"/>
</dbReference>
<keyword evidence="16" id="KW-1185">Reference proteome</keyword>
<dbReference type="Gene3D" id="1.10.10.160">
    <property type="match status" value="1"/>
</dbReference>
<dbReference type="Gene3D" id="3.40.50.300">
    <property type="entry name" value="P-loop containing nucleotide triphosphate hydrolases"/>
    <property type="match status" value="3"/>
</dbReference>
<dbReference type="PANTHER" id="PTHR11070">
    <property type="entry name" value="UVRD / RECB / PCRA DNA HELICASE FAMILY MEMBER"/>
    <property type="match status" value="1"/>
</dbReference>
<sequence>MPFDQQQPLFSTESAPAGDPGLAPVGAPPGVRRATVDLSGLNPAQRKAAETTHGPLLVLAGAGSGKTRVLTYRIAHMIADEGVRPWQVLAITFTNKAAAEMRERLGALLPGGTRGMWVCTFHAMCVRMLREDGELLGYQPNFTIYDDDDSRRLVKSIMADLDIDPKQCPLQSIRARISAAKNALVGPEEMQAHAQTPLDRAAARVYHSLEGRLARANAMDFDDLLVKAFDLLSKHPEVLDGYQERFRQISVDEYQDTNGVQYAITNLLAKKHQNLMVVGDDDQSIYSWRGADIANILSFRKDYPDAVVVKLEQNYRSFGHILNAANAVVRNNARREEKRLFTDRGDGERVELFQAADERDEGRWIGSEIEKLHDGGTSYDDIAVFYRTNAQSRILEDMFLRAGVPYKIVGGTRFFDRAEIRDVTAYLKAVVNPDDDVSVLRVINTPRRGIGTTSIRKVQAYAAEYGISVFSAAQACVAETGLLSARVRGALGDFTSTIEAARHFGGELADVVEAIVDRAGLVRALEAEKSVEADGRIENIREFLSVAQEFDETHDDAAETLESLRQLRAAGALDDAAALGPASVAPVGAHAAGAGVPATAAGTPGSGGALPDVAAEKLPAFMEWLALRSDLDALSGQTSAITMMTVHAAKGLEFPVVFVAGMEEGIFPHRGHEDEPSSVEEERRLAYVAITRAERKLYLTYAATRRVFGSVQANPRSRFVNEIPEEDVNAIGVGSSGFSGVGWEKRGDRHGTFGSGRGSEVYGGNVFGSRTRSTGGSPRAPRREGSFADLFGGASGGSFGSGARAGRADERVAGASTPIRRDRAKAAEAFAPGDHVSHKTFGPGVVKSASGDTIEVFFSRTGKTKKLMKGFAPIVKIEG</sequence>
<keyword evidence="6" id="KW-0238">DNA-binding</keyword>
<dbReference type="Pfam" id="PF00580">
    <property type="entry name" value="UvrD-helicase"/>
    <property type="match status" value="1"/>
</dbReference>
<dbReference type="Pfam" id="PF13361">
    <property type="entry name" value="UvrD_C"/>
    <property type="match status" value="1"/>
</dbReference>